<sequence length="148" mass="14177">MIVRRAAVTAGLAVTAMGLAAGVSHAGPASAPAPVAPAPTASAPAVLPLPFHDVASREENDRAFGQFGAQVGIAVTVGSLIGTIAGAGIGCIATLPAGCVAGLVTGAGIGGVVGTIVAGGPTLGVSAYQLWETYNAAPGTSIYADRDE</sequence>
<dbReference type="EMBL" id="FNSV01000005">
    <property type="protein sequence ID" value="SEC25390.1"/>
    <property type="molecule type" value="Genomic_DNA"/>
</dbReference>
<dbReference type="Proteomes" id="UP000183561">
    <property type="component" value="Unassembled WGS sequence"/>
</dbReference>
<evidence type="ECO:0000313" key="2">
    <source>
        <dbReference type="EMBL" id="SEC25390.1"/>
    </source>
</evidence>
<dbReference type="AlphaFoldDB" id="A0A1H4R098"/>
<dbReference type="RefSeq" id="WP_072937438.1">
    <property type="nucleotide sequence ID" value="NZ_FNSV01000005.1"/>
</dbReference>
<feature type="signal peptide" evidence="1">
    <location>
        <begin position="1"/>
        <end position="26"/>
    </location>
</feature>
<organism evidence="2 3">
    <name type="scientific">Rhodococcus koreensis</name>
    <dbReference type="NCBI Taxonomy" id="99653"/>
    <lineage>
        <taxon>Bacteria</taxon>
        <taxon>Bacillati</taxon>
        <taxon>Actinomycetota</taxon>
        <taxon>Actinomycetes</taxon>
        <taxon>Mycobacteriales</taxon>
        <taxon>Nocardiaceae</taxon>
        <taxon>Rhodococcus</taxon>
    </lineage>
</organism>
<feature type="chain" id="PRO_5038465129" description="Glycine zipper" evidence="1">
    <location>
        <begin position="27"/>
        <end position="148"/>
    </location>
</feature>
<dbReference type="InterPro" id="IPR006311">
    <property type="entry name" value="TAT_signal"/>
</dbReference>
<dbReference type="PROSITE" id="PS51318">
    <property type="entry name" value="TAT"/>
    <property type="match status" value="1"/>
</dbReference>
<dbReference type="OrthoDB" id="4474243at2"/>
<accession>A0A1H4R098</accession>
<reference evidence="3" key="1">
    <citation type="submission" date="2016-10" db="EMBL/GenBank/DDBJ databases">
        <authorList>
            <person name="Varghese N."/>
            <person name="Submissions S."/>
        </authorList>
    </citation>
    <scope>NUCLEOTIDE SEQUENCE [LARGE SCALE GENOMIC DNA]</scope>
    <source>
        <strain evidence="3">DSM 44498</strain>
    </source>
</reference>
<gene>
    <name evidence="2" type="ORF">SAMN04490239_3428</name>
</gene>
<protein>
    <recommendedName>
        <fullName evidence="4">Glycine zipper</fullName>
    </recommendedName>
</protein>
<name>A0A1H4R098_9NOCA</name>
<evidence type="ECO:0008006" key="4">
    <source>
        <dbReference type="Google" id="ProtNLM"/>
    </source>
</evidence>
<evidence type="ECO:0000256" key="1">
    <source>
        <dbReference type="SAM" id="SignalP"/>
    </source>
</evidence>
<keyword evidence="3" id="KW-1185">Reference proteome</keyword>
<evidence type="ECO:0000313" key="3">
    <source>
        <dbReference type="Proteomes" id="UP000183561"/>
    </source>
</evidence>
<proteinExistence type="predicted"/>
<keyword evidence="1" id="KW-0732">Signal</keyword>